<dbReference type="SMART" id="SM00164">
    <property type="entry name" value="TBC"/>
    <property type="match status" value="1"/>
</dbReference>
<dbReference type="PROSITE" id="PS50086">
    <property type="entry name" value="TBC_RABGAP"/>
    <property type="match status" value="1"/>
</dbReference>
<dbReference type="Gene3D" id="1.10.8.270">
    <property type="entry name" value="putative rabgap domain of human tbc1 domain family member 14 like domains"/>
    <property type="match status" value="1"/>
</dbReference>
<evidence type="ECO:0000313" key="5">
    <source>
        <dbReference type="Proteomes" id="UP000283530"/>
    </source>
</evidence>
<evidence type="ECO:0000259" key="3">
    <source>
        <dbReference type="PROSITE" id="PS50086"/>
    </source>
</evidence>
<keyword evidence="1" id="KW-0343">GTPase activation</keyword>
<comment type="caution">
    <text evidence="4">The sequence shown here is derived from an EMBL/GenBank/DDBJ whole genome shotgun (WGS) entry which is preliminary data.</text>
</comment>
<dbReference type="SUPFAM" id="SSF47923">
    <property type="entry name" value="Ypt/Rab-GAP domain of gyp1p"/>
    <property type="match status" value="2"/>
</dbReference>
<dbReference type="AlphaFoldDB" id="A0A3S3PX90"/>
<feature type="region of interest" description="Disordered" evidence="2">
    <location>
        <begin position="782"/>
        <end position="853"/>
    </location>
</feature>
<evidence type="ECO:0000256" key="1">
    <source>
        <dbReference type="ARBA" id="ARBA00022468"/>
    </source>
</evidence>
<feature type="compositionally biased region" description="Low complexity" evidence="2">
    <location>
        <begin position="178"/>
        <end position="189"/>
    </location>
</feature>
<protein>
    <submittedName>
        <fullName evidence="4">TBC1 domain-containing protein</fullName>
    </submittedName>
</protein>
<feature type="compositionally biased region" description="Low complexity" evidence="2">
    <location>
        <begin position="792"/>
        <end position="803"/>
    </location>
</feature>
<dbReference type="InterPro" id="IPR000195">
    <property type="entry name" value="Rab-GAP-TBC_dom"/>
</dbReference>
<dbReference type="FunFam" id="1.10.472.80:FF:000034">
    <property type="entry name" value="TBC1 domain family member 5"/>
    <property type="match status" value="1"/>
</dbReference>
<feature type="compositionally biased region" description="Polar residues" evidence="2">
    <location>
        <begin position="719"/>
        <end position="730"/>
    </location>
</feature>
<proteinExistence type="predicted"/>
<dbReference type="InterPro" id="IPR035969">
    <property type="entry name" value="Rab-GAP_TBC_sf"/>
</dbReference>
<dbReference type="Gene3D" id="1.10.472.80">
    <property type="entry name" value="Ypt/Rab-GAP domain of gyp1p, domain 3"/>
    <property type="match status" value="1"/>
</dbReference>
<evidence type="ECO:0000313" key="4">
    <source>
        <dbReference type="EMBL" id="RWR75228.1"/>
    </source>
</evidence>
<reference evidence="4 5" key="1">
    <citation type="journal article" date="2019" name="Nat. Plants">
        <title>Stout camphor tree genome fills gaps in understanding of flowering plant genome evolution.</title>
        <authorList>
            <person name="Chaw S.M."/>
            <person name="Liu Y.C."/>
            <person name="Wu Y.W."/>
            <person name="Wang H.Y."/>
            <person name="Lin C.I."/>
            <person name="Wu C.S."/>
            <person name="Ke H.M."/>
            <person name="Chang L.Y."/>
            <person name="Hsu C.Y."/>
            <person name="Yang H.T."/>
            <person name="Sudianto E."/>
            <person name="Hsu M.H."/>
            <person name="Wu K.P."/>
            <person name="Wang L.N."/>
            <person name="Leebens-Mack J.H."/>
            <person name="Tsai I.J."/>
        </authorList>
    </citation>
    <scope>NUCLEOTIDE SEQUENCE [LARGE SCALE GENOMIC DNA]</scope>
    <source>
        <strain evidence="5">cv. Chaw 1501</strain>
        <tissue evidence="4">Young leaves</tissue>
    </source>
</reference>
<feature type="region of interest" description="Disordered" evidence="2">
    <location>
        <begin position="695"/>
        <end position="740"/>
    </location>
</feature>
<dbReference type="GO" id="GO:0005096">
    <property type="term" value="F:GTPase activator activity"/>
    <property type="evidence" value="ECO:0007669"/>
    <property type="project" value="UniProtKB-KW"/>
</dbReference>
<evidence type="ECO:0000256" key="2">
    <source>
        <dbReference type="SAM" id="MobiDB-lite"/>
    </source>
</evidence>
<dbReference type="Pfam" id="PF00566">
    <property type="entry name" value="RabGAP-TBC"/>
    <property type="match status" value="2"/>
</dbReference>
<gene>
    <name evidence="4" type="ORF">CKAN_00360200</name>
</gene>
<accession>A0A3S3PX90</accession>
<keyword evidence="5" id="KW-1185">Reference proteome</keyword>
<organism evidence="4 5">
    <name type="scientific">Cinnamomum micranthum f. kanehirae</name>
    <dbReference type="NCBI Taxonomy" id="337451"/>
    <lineage>
        <taxon>Eukaryota</taxon>
        <taxon>Viridiplantae</taxon>
        <taxon>Streptophyta</taxon>
        <taxon>Embryophyta</taxon>
        <taxon>Tracheophyta</taxon>
        <taxon>Spermatophyta</taxon>
        <taxon>Magnoliopsida</taxon>
        <taxon>Magnoliidae</taxon>
        <taxon>Laurales</taxon>
        <taxon>Lauraceae</taxon>
        <taxon>Cinnamomum</taxon>
    </lineage>
</organism>
<dbReference type="STRING" id="337451.A0A3S3PX90"/>
<feature type="domain" description="Rab-GAP TBC" evidence="3">
    <location>
        <begin position="196"/>
        <end position="561"/>
    </location>
</feature>
<dbReference type="Proteomes" id="UP000283530">
    <property type="component" value="Unassembled WGS sequence"/>
</dbReference>
<name>A0A3S3PX90_9MAGN</name>
<dbReference type="OrthoDB" id="27140at2759"/>
<dbReference type="PANTHER" id="PTHR22957:SF337">
    <property type="entry name" value="TBC1 DOMAIN FAMILY MEMBER 5"/>
    <property type="match status" value="1"/>
</dbReference>
<feature type="compositionally biased region" description="Basic and acidic residues" evidence="2">
    <location>
        <begin position="804"/>
        <end position="814"/>
    </location>
</feature>
<sequence length="991" mass="109995">MGIYSHWVENDVALDGLRGAYEIPEDVLIRRADPADHALRSYSGGWMPFPLIAIVEGGVRFPLDPLLRACLSTWALTPCQLSPNGYKVIMGTAVLNKNLGIDLGVHDIEDVYDICKAKEDCYYLRVRPRCTAFVTALEDSSKYAGDDLLDFGILDIWVFNNLIKSLMPQAPLDPPLPESSSLPRSCSSPKESTQDSHFSRLRSVRWRIDLGILPSSSTSSIDHLRRVAADSRRRYAGFRRHLLIDPHVSKEVDQAPDLVMENPLSQNPGILTCVKTPQYLIELHSYDDSMWGRFFRNAELEKMVDQDLSRLYPEHGSYFQTPACQAMLRRILLLWCLRHPEYGYRQGMHELLAPLLYVLQVDVQHISKVRGLYEDHFADKFDGISFKESDAACNYNFTVANSPVSVKWGTENDDCNDFLESITKGGSLDELDPYMQTIVLLTDSYGAEGELGILLSERFIEHDAYCMFDALMSGDGGGVSMADYFSPSPAVGSLTGLPPVIEASSAMYNLLSVVDSSLHSHLVELGVEPQYFALRWFRVLFGREFLLEDLLVIWDEIFASPNEKSHPVVEDDMQPSFKVLSSPRGAFIAAIAVSMLLHVRSSLLASENATSCLQRLLNFPENVNVKKLIEMARSFQALALDTVISPAPSMGTSGRSKSAIIRGHSLTTSGSFSPRTALNLLPDSYWEEKWRVLHKEQEHKQGSPRDQISGVDERERSSLARTESAPSSTKPAEDKKDTQITLRRKLLGEFEEMGSKEGSSPNDPLMVTKSFVEAQSTEEMCLGGPAAGEENSSILSTSTSPHSRPNDTENDSEKSSVASCISMDDNDDETNNREEPCCNISDSRPLAVSEPTNTNRDVIRKQTMFPKERKLLSGKFHWLWKSVRSTGEGTSEKGGSAESVSQISADVGNNHKGFSGLSDNTDKNVVGTLRNLGQSMLQNIQVIESGFQQDRGQADSLENLSRNNSGGKGQVAAIAALKELRKISNLLSEMR</sequence>
<dbReference type="PANTHER" id="PTHR22957">
    <property type="entry name" value="TBC1 DOMAIN FAMILY MEMBER GTPASE-ACTIVATING PROTEIN"/>
    <property type="match status" value="1"/>
</dbReference>
<feature type="region of interest" description="Disordered" evidence="2">
    <location>
        <begin position="173"/>
        <end position="196"/>
    </location>
</feature>
<dbReference type="EMBL" id="QPKB01000002">
    <property type="protein sequence ID" value="RWR75228.1"/>
    <property type="molecule type" value="Genomic_DNA"/>
</dbReference>